<accession>A0ABR2YVD2</accession>
<comment type="subcellular location">
    <subcellularLocation>
        <location evidence="1">Cytoplasm</location>
        <location evidence="1">Cytoskeleton</location>
        <location evidence="1">Cilium axoneme</location>
    </subcellularLocation>
</comment>
<reference evidence="2 3" key="1">
    <citation type="journal article" date="2024" name="Nat. Commun.">
        <title>Phylogenomics reveals the evolutionary origins of lichenization in chlorophyte algae.</title>
        <authorList>
            <person name="Puginier C."/>
            <person name="Libourel C."/>
            <person name="Otte J."/>
            <person name="Skaloud P."/>
            <person name="Haon M."/>
            <person name="Grisel S."/>
            <person name="Petersen M."/>
            <person name="Berrin J.G."/>
            <person name="Delaux P.M."/>
            <person name="Dal Grande F."/>
            <person name="Keller J."/>
        </authorList>
    </citation>
    <scope>NUCLEOTIDE SEQUENCE [LARGE SCALE GENOMIC DNA]</scope>
    <source>
        <strain evidence="2 3">SAG 216-7</strain>
    </source>
</reference>
<gene>
    <name evidence="2" type="ORF">WJX75_003943</name>
</gene>
<name>A0ABR2YVD2_9CHLO</name>
<dbReference type="Proteomes" id="UP001491310">
    <property type="component" value="Unassembled WGS sequence"/>
</dbReference>
<organism evidence="2 3">
    <name type="scientific">Coccomyxa subellipsoidea</name>
    <dbReference type="NCBI Taxonomy" id="248742"/>
    <lineage>
        <taxon>Eukaryota</taxon>
        <taxon>Viridiplantae</taxon>
        <taxon>Chlorophyta</taxon>
        <taxon>core chlorophytes</taxon>
        <taxon>Trebouxiophyceae</taxon>
        <taxon>Trebouxiophyceae incertae sedis</taxon>
        <taxon>Coccomyxaceae</taxon>
        <taxon>Coccomyxa</taxon>
    </lineage>
</organism>
<evidence type="ECO:0000313" key="2">
    <source>
        <dbReference type="EMBL" id="KAK9915770.1"/>
    </source>
</evidence>
<dbReference type="SUPFAM" id="SSF52047">
    <property type="entry name" value="RNI-like"/>
    <property type="match status" value="1"/>
</dbReference>
<evidence type="ECO:0008006" key="4">
    <source>
        <dbReference type="Google" id="ProtNLM"/>
    </source>
</evidence>
<keyword evidence="3" id="KW-1185">Reference proteome</keyword>
<dbReference type="InterPro" id="IPR032675">
    <property type="entry name" value="LRR_dom_sf"/>
</dbReference>
<comment type="caution">
    <text evidence="2">The sequence shown here is derived from an EMBL/GenBank/DDBJ whole genome shotgun (WGS) entry which is preliminary data.</text>
</comment>
<evidence type="ECO:0000256" key="1">
    <source>
        <dbReference type="ARBA" id="ARBA00004430"/>
    </source>
</evidence>
<evidence type="ECO:0000313" key="3">
    <source>
        <dbReference type="Proteomes" id="UP001491310"/>
    </source>
</evidence>
<proteinExistence type="predicted"/>
<dbReference type="EMBL" id="JALJOT010000004">
    <property type="protein sequence ID" value="KAK9915770.1"/>
    <property type="molecule type" value="Genomic_DNA"/>
</dbReference>
<sequence>MGQYWILCNLDKKERLEPRDLDCVPRLYEMMAARPGVPVAFFLLVAAIPEVKHPINGRWAGDKGECPRGLLNRGNGCHISRGLQSWNPCILLVAEKLQKNISGARPRKLCTSVSIKCLADLPRLAALDLSHSVNVTDGVLHTLANTSGLTWLGLNGCSKIKNGTLALANLQKLKRLEFRI</sequence>
<dbReference type="Gene3D" id="3.80.10.10">
    <property type="entry name" value="Ribonuclease Inhibitor"/>
    <property type="match status" value="1"/>
</dbReference>
<protein>
    <recommendedName>
        <fullName evidence="4">RNI-like protein</fullName>
    </recommendedName>
</protein>